<evidence type="ECO:0000313" key="3">
    <source>
        <dbReference type="Proteomes" id="UP001458880"/>
    </source>
</evidence>
<feature type="domain" description="DDE-1" evidence="1">
    <location>
        <begin position="15"/>
        <end position="91"/>
    </location>
</feature>
<keyword evidence="2" id="KW-0255">Endonuclease</keyword>
<dbReference type="InterPro" id="IPR050863">
    <property type="entry name" value="CenT-Element_Derived"/>
</dbReference>
<dbReference type="Proteomes" id="UP001458880">
    <property type="component" value="Unassembled WGS sequence"/>
</dbReference>
<sequence length="134" mass="15462">MTFKKKSRLMHTTFHFARYAHPSKENPVLLVVDNHTSHISLQSIEFCRENGIIMISLPPHTTHRMQLLDVAFYGPLKTYYGQACDRFMVNNPGKVITDRNIGHIFGEAYLKAATLEIAINRFQRTGIEPYKKLI</sequence>
<proteinExistence type="predicted"/>
<gene>
    <name evidence="2" type="ORF">QE152_g30014</name>
</gene>
<name>A0AAW1JFK0_POPJA</name>
<dbReference type="Pfam" id="PF03184">
    <property type="entry name" value="DDE_1"/>
    <property type="match status" value="1"/>
</dbReference>
<evidence type="ECO:0000259" key="1">
    <source>
        <dbReference type="Pfam" id="PF03184"/>
    </source>
</evidence>
<keyword evidence="2" id="KW-0378">Hydrolase</keyword>
<dbReference type="InterPro" id="IPR004875">
    <property type="entry name" value="DDE_SF_endonuclease_dom"/>
</dbReference>
<dbReference type="EMBL" id="JASPKY010000395">
    <property type="protein sequence ID" value="KAK9702334.1"/>
    <property type="molecule type" value="Genomic_DNA"/>
</dbReference>
<dbReference type="GO" id="GO:0004519">
    <property type="term" value="F:endonuclease activity"/>
    <property type="evidence" value="ECO:0007669"/>
    <property type="project" value="UniProtKB-KW"/>
</dbReference>
<dbReference type="PANTHER" id="PTHR19303">
    <property type="entry name" value="TRANSPOSON"/>
    <property type="match status" value="1"/>
</dbReference>
<evidence type="ECO:0000313" key="2">
    <source>
        <dbReference type="EMBL" id="KAK9702334.1"/>
    </source>
</evidence>
<keyword evidence="2" id="KW-0540">Nuclease</keyword>
<reference evidence="2 3" key="1">
    <citation type="journal article" date="2024" name="BMC Genomics">
        <title>De novo assembly and annotation of Popillia japonica's genome with initial clues to its potential as an invasive pest.</title>
        <authorList>
            <person name="Cucini C."/>
            <person name="Boschi S."/>
            <person name="Funari R."/>
            <person name="Cardaioli E."/>
            <person name="Iannotti N."/>
            <person name="Marturano G."/>
            <person name="Paoli F."/>
            <person name="Bruttini M."/>
            <person name="Carapelli A."/>
            <person name="Frati F."/>
            <person name="Nardi F."/>
        </authorList>
    </citation>
    <scope>NUCLEOTIDE SEQUENCE [LARGE SCALE GENOMIC DNA]</scope>
    <source>
        <strain evidence="2">DMR45628</strain>
    </source>
</reference>
<protein>
    <submittedName>
        <fullName evidence="2">DDE superfamily endonuclease</fullName>
    </submittedName>
</protein>
<organism evidence="2 3">
    <name type="scientific">Popillia japonica</name>
    <name type="common">Japanese beetle</name>
    <dbReference type="NCBI Taxonomy" id="7064"/>
    <lineage>
        <taxon>Eukaryota</taxon>
        <taxon>Metazoa</taxon>
        <taxon>Ecdysozoa</taxon>
        <taxon>Arthropoda</taxon>
        <taxon>Hexapoda</taxon>
        <taxon>Insecta</taxon>
        <taxon>Pterygota</taxon>
        <taxon>Neoptera</taxon>
        <taxon>Endopterygota</taxon>
        <taxon>Coleoptera</taxon>
        <taxon>Polyphaga</taxon>
        <taxon>Scarabaeiformia</taxon>
        <taxon>Scarabaeidae</taxon>
        <taxon>Rutelinae</taxon>
        <taxon>Popillia</taxon>
    </lineage>
</organism>
<dbReference type="GO" id="GO:0005634">
    <property type="term" value="C:nucleus"/>
    <property type="evidence" value="ECO:0007669"/>
    <property type="project" value="TreeGrafter"/>
</dbReference>
<accession>A0AAW1JFK0</accession>
<keyword evidence="3" id="KW-1185">Reference proteome</keyword>
<comment type="caution">
    <text evidence="2">The sequence shown here is derived from an EMBL/GenBank/DDBJ whole genome shotgun (WGS) entry which is preliminary data.</text>
</comment>
<dbReference type="GO" id="GO:0003677">
    <property type="term" value="F:DNA binding"/>
    <property type="evidence" value="ECO:0007669"/>
    <property type="project" value="TreeGrafter"/>
</dbReference>
<dbReference type="AlphaFoldDB" id="A0AAW1JFK0"/>
<dbReference type="PANTHER" id="PTHR19303:SF71">
    <property type="entry name" value="ZINC FINGER PHD-TYPE DOMAIN-CONTAINING PROTEIN"/>
    <property type="match status" value="1"/>
</dbReference>